<organism evidence="8 9">
    <name type="scientific">Paenibacillus chitinolyticus</name>
    <dbReference type="NCBI Taxonomy" id="79263"/>
    <lineage>
        <taxon>Bacteria</taxon>
        <taxon>Bacillati</taxon>
        <taxon>Bacillota</taxon>
        <taxon>Bacilli</taxon>
        <taxon>Bacillales</taxon>
        <taxon>Paenibacillaceae</taxon>
        <taxon>Paenibacillus</taxon>
    </lineage>
</organism>
<keyword evidence="2 6" id="KW-0812">Transmembrane</keyword>
<dbReference type="Proteomes" id="UP000288943">
    <property type="component" value="Chromosome"/>
</dbReference>
<gene>
    <name evidence="7" type="ORF">M5X16_22725</name>
    <name evidence="8" type="ORF">PC41400_14385</name>
</gene>
<keyword evidence="10" id="KW-1185">Reference proteome</keyword>
<evidence type="ECO:0000256" key="1">
    <source>
        <dbReference type="ARBA" id="ARBA00004141"/>
    </source>
</evidence>
<keyword evidence="4 6" id="KW-0472">Membrane</keyword>
<dbReference type="KEGG" id="pchi:PC41400_14385"/>
<proteinExistence type="inferred from homology"/>
<dbReference type="GO" id="GO:0016020">
    <property type="term" value="C:membrane"/>
    <property type="evidence" value="ECO:0007669"/>
    <property type="project" value="UniProtKB-SubCell"/>
</dbReference>
<evidence type="ECO:0000313" key="8">
    <source>
        <dbReference type="EMBL" id="QAV18801.1"/>
    </source>
</evidence>
<evidence type="ECO:0000256" key="3">
    <source>
        <dbReference type="ARBA" id="ARBA00022989"/>
    </source>
</evidence>
<dbReference type="EMBL" id="CP026520">
    <property type="protein sequence ID" value="QAV18801.1"/>
    <property type="molecule type" value="Genomic_DNA"/>
</dbReference>
<dbReference type="InterPro" id="IPR006480">
    <property type="entry name" value="Phage_holin_4_1"/>
</dbReference>
<dbReference type="GeneID" id="95376000"/>
<evidence type="ECO:0000256" key="6">
    <source>
        <dbReference type="SAM" id="Phobius"/>
    </source>
</evidence>
<name>A0A410WX39_9BACL</name>
<dbReference type="Pfam" id="PF05105">
    <property type="entry name" value="Phage_holin_4_1"/>
    <property type="match status" value="1"/>
</dbReference>
<comment type="similarity">
    <text evidence="5">Belongs to the bacteriophage holin family. Cp-1 holin subfamily.</text>
</comment>
<evidence type="ECO:0000313" key="10">
    <source>
        <dbReference type="Proteomes" id="UP001527202"/>
    </source>
</evidence>
<reference evidence="7 10" key="2">
    <citation type="submission" date="2022-05" db="EMBL/GenBank/DDBJ databases">
        <title>Genome Sequencing of Bee-Associated Microbes.</title>
        <authorList>
            <person name="Dunlap C."/>
        </authorList>
    </citation>
    <scope>NUCLEOTIDE SEQUENCE [LARGE SCALE GENOMIC DNA]</scope>
    <source>
        <strain evidence="7 10">NRRL B-23120</strain>
    </source>
</reference>
<dbReference type="EMBL" id="JAMDMJ010000033">
    <property type="protein sequence ID" value="MCY9598570.1"/>
    <property type="molecule type" value="Genomic_DNA"/>
</dbReference>
<evidence type="ECO:0000256" key="2">
    <source>
        <dbReference type="ARBA" id="ARBA00022692"/>
    </source>
</evidence>
<dbReference type="Proteomes" id="UP001527202">
    <property type="component" value="Unassembled WGS sequence"/>
</dbReference>
<protein>
    <submittedName>
        <fullName evidence="7 8">Holin</fullName>
    </submittedName>
</protein>
<comment type="subcellular location">
    <subcellularLocation>
        <location evidence="1">Membrane</location>
        <topology evidence="1">Multi-pass membrane protein</topology>
    </subcellularLocation>
</comment>
<reference evidence="8 9" key="1">
    <citation type="submission" date="2018-01" db="EMBL/GenBank/DDBJ databases">
        <title>The whole genome sequencing and assembly of Paenibacillus chitinolyticus KCCM 41400 strain.</title>
        <authorList>
            <person name="Kim J.-Y."/>
            <person name="Park M.-K."/>
            <person name="Lee Y.-J."/>
            <person name="Yi H."/>
            <person name="Bahn Y.-S."/>
            <person name="Kim J.F."/>
            <person name="Lee D.-W."/>
        </authorList>
    </citation>
    <scope>NUCLEOTIDE SEQUENCE [LARGE SCALE GENOMIC DNA]</scope>
    <source>
        <strain evidence="8 9">KCCM 41400</strain>
    </source>
</reference>
<dbReference type="AlphaFoldDB" id="A0A410WX39"/>
<sequence length="133" mass="14508">MNESILKLIFSTGATITTYAFGGWSAVLGVLVALVVIDQVTGIVASIKDGTGLSSRVGFIGISKKVFIFVVIAMCHWFDGIMNLNGILMDAAIYFYIANETISIIENLGRIDVLIPEQLKQIITVLRNKNQNK</sequence>
<feature type="transmembrane region" description="Helical" evidence="6">
    <location>
        <begin position="57"/>
        <end position="78"/>
    </location>
</feature>
<keyword evidence="3 6" id="KW-1133">Transmembrane helix</keyword>
<evidence type="ECO:0000313" key="9">
    <source>
        <dbReference type="Proteomes" id="UP000288943"/>
    </source>
</evidence>
<accession>A0A410WX39</accession>
<dbReference type="NCBIfam" id="TIGR01593">
    <property type="entry name" value="holin_tox_secr"/>
    <property type="match status" value="1"/>
</dbReference>
<dbReference type="OrthoDB" id="88184at2"/>
<evidence type="ECO:0000313" key="7">
    <source>
        <dbReference type="EMBL" id="MCY9598570.1"/>
    </source>
</evidence>
<dbReference type="RefSeq" id="WP_042227734.1">
    <property type="nucleotide sequence ID" value="NZ_CP026520.1"/>
</dbReference>
<evidence type="ECO:0000256" key="4">
    <source>
        <dbReference type="ARBA" id="ARBA00023136"/>
    </source>
</evidence>
<evidence type="ECO:0000256" key="5">
    <source>
        <dbReference type="ARBA" id="ARBA00023600"/>
    </source>
</evidence>
<feature type="transmembrane region" description="Helical" evidence="6">
    <location>
        <begin position="12"/>
        <end position="37"/>
    </location>
</feature>